<evidence type="ECO:0000256" key="2">
    <source>
        <dbReference type="ARBA" id="ARBA00022552"/>
    </source>
</evidence>
<keyword evidence="1 7" id="KW-0963">Cytoplasm</keyword>
<comment type="subcellular location">
    <subcellularLocation>
        <location evidence="7">Cytoplasm</location>
    </subcellularLocation>
</comment>
<dbReference type="InterPro" id="IPR001737">
    <property type="entry name" value="KsgA/Erm"/>
</dbReference>
<dbReference type="InterPro" id="IPR029063">
    <property type="entry name" value="SAM-dependent_MTases_sf"/>
</dbReference>
<dbReference type="PROSITE" id="PS01131">
    <property type="entry name" value="RRNA_A_DIMETH"/>
    <property type="match status" value="1"/>
</dbReference>
<dbReference type="GO" id="GO:0003723">
    <property type="term" value="F:RNA binding"/>
    <property type="evidence" value="ECO:0007669"/>
    <property type="project" value="UniProtKB-UniRule"/>
</dbReference>
<sequence length="276" mass="30636">MDGSESFSIQKILKQYGLKPHKGLGQNFLSDDGILEKIIDTAEISSDSAVLEIGPGLGSLTRHLARRFNKVVAVELDKSLIPVLKTLLSSFQNVSVIQGDILDFQPADAFQESYSVIANIPYYITSAVIRHLLESTVKPEKMILTVQKEVAERICAKPGKLSLLALSVQIYGETDMPLLIPAASFYPEPNVDSAVVRIRLYEEPRIAPELIPMFFRLAKAGYGQKRKTLRNSISANFPLGIADVTEKLQKSGIDPMRRAETLSIEEWNSLLREFAC</sequence>
<feature type="binding site" evidence="7 8">
    <location>
        <position position="54"/>
    </location>
    <ligand>
        <name>S-adenosyl-L-methionine</name>
        <dbReference type="ChEBI" id="CHEBI:59789"/>
    </ligand>
</feature>
<dbReference type="STRING" id="1678840.ATC1_1338"/>
<dbReference type="Gene3D" id="1.10.8.100">
    <property type="entry name" value="Ribosomal RNA adenine dimethylase-like, domain 2"/>
    <property type="match status" value="1"/>
</dbReference>
<feature type="domain" description="Ribosomal RNA adenine methylase transferase N-terminal" evidence="9">
    <location>
        <begin position="34"/>
        <end position="202"/>
    </location>
</feature>
<dbReference type="PATRIC" id="fig|1678840.3.peg.1246"/>
<keyword evidence="3 7" id="KW-0489">Methyltransferase</keyword>
<evidence type="ECO:0000313" key="10">
    <source>
        <dbReference type="EMBL" id="GAP40073.1"/>
    </source>
</evidence>
<feature type="binding site" evidence="7 8">
    <location>
        <position position="119"/>
    </location>
    <ligand>
        <name>S-adenosyl-L-methionine</name>
        <dbReference type="ChEBI" id="CHEBI:59789"/>
    </ligand>
</feature>
<dbReference type="GO" id="GO:0052908">
    <property type="term" value="F:16S rRNA (adenine(1518)-N(6)/adenine(1519)-N(6))-dimethyltransferase activity"/>
    <property type="evidence" value="ECO:0007669"/>
    <property type="project" value="UniProtKB-EC"/>
</dbReference>
<dbReference type="SMART" id="SM00650">
    <property type="entry name" value="rADc"/>
    <property type="match status" value="1"/>
</dbReference>
<organism evidence="10">
    <name type="scientific">Flexilinea flocculi</name>
    <dbReference type="NCBI Taxonomy" id="1678840"/>
    <lineage>
        <taxon>Bacteria</taxon>
        <taxon>Bacillati</taxon>
        <taxon>Chloroflexota</taxon>
        <taxon>Anaerolineae</taxon>
        <taxon>Anaerolineales</taxon>
        <taxon>Anaerolineaceae</taxon>
        <taxon>Flexilinea</taxon>
    </lineage>
</organism>
<dbReference type="FunFam" id="3.40.50.150:FF:000023">
    <property type="entry name" value="Ribosomal RNA small subunit methyltransferase A"/>
    <property type="match status" value="1"/>
</dbReference>
<dbReference type="GO" id="GO:0005829">
    <property type="term" value="C:cytosol"/>
    <property type="evidence" value="ECO:0007669"/>
    <property type="project" value="TreeGrafter"/>
</dbReference>
<evidence type="ECO:0000256" key="4">
    <source>
        <dbReference type="ARBA" id="ARBA00022679"/>
    </source>
</evidence>
<feature type="binding site" evidence="7 8">
    <location>
        <position position="75"/>
    </location>
    <ligand>
        <name>S-adenosyl-L-methionine</name>
        <dbReference type="ChEBI" id="CHEBI:59789"/>
    </ligand>
</feature>
<evidence type="ECO:0000259" key="9">
    <source>
        <dbReference type="SMART" id="SM00650"/>
    </source>
</evidence>
<dbReference type="CDD" id="cd02440">
    <property type="entry name" value="AdoMet_MTases"/>
    <property type="match status" value="1"/>
</dbReference>
<dbReference type="EMBL" id="DF968181">
    <property type="protein sequence ID" value="GAP40073.1"/>
    <property type="molecule type" value="Genomic_DNA"/>
</dbReference>
<evidence type="ECO:0000256" key="7">
    <source>
        <dbReference type="HAMAP-Rule" id="MF_00607"/>
    </source>
</evidence>
<comment type="similarity">
    <text evidence="7">Belongs to the class I-like SAM-binding methyltransferase superfamily. rRNA adenine N(6)-methyltransferase family. RsmA subfamily.</text>
</comment>
<dbReference type="PANTHER" id="PTHR11727:SF7">
    <property type="entry name" value="DIMETHYLADENOSINE TRANSFERASE-RELATED"/>
    <property type="match status" value="1"/>
</dbReference>
<dbReference type="NCBIfam" id="TIGR00755">
    <property type="entry name" value="ksgA"/>
    <property type="match status" value="1"/>
</dbReference>
<keyword evidence="5 7" id="KW-0949">S-adenosyl-L-methionine</keyword>
<name>A0A0S7BTG6_9CHLR</name>
<accession>A0A0S7BTG6</accession>
<evidence type="ECO:0000256" key="5">
    <source>
        <dbReference type="ARBA" id="ARBA00022691"/>
    </source>
</evidence>
<dbReference type="InterPro" id="IPR020598">
    <property type="entry name" value="rRNA_Ade_methylase_Trfase_N"/>
</dbReference>
<dbReference type="Proteomes" id="UP000053370">
    <property type="component" value="Unassembled WGS sequence"/>
</dbReference>
<dbReference type="InterPro" id="IPR020596">
    <property type="entry name" value="rRNA_Ade_Mease_Trfase_CS"/>
</dbReference>
<evidence type="ECO:0000256" key="6">
    <source>
        <dbReference type="ARBA" id="ARBA00022884"/>
    </source>
</evidence>
<feature type="binding site" evidence="7 8">
    <location>
        <position position="100"/>
    </location>
    <ligand>
        <name>S-adenosyl-L-methionine</name>
        <dbReference type="ChEBI" id="CHEBI:59789"/>
    </ligand>
</feature>
<dbReference type="HAMAP" id="MF_00607">
    <property type="entry name" value="16SrRNA_methyltr_A"/>
    <property type="match status" value="1"/>
</dbReference>
<proteinExistence type="inferred from homology"/>
<evidence type="ECO:0000313" key="11">
    <source>
        <dbReference type="Proteomes" id="UP000053370"/>
    </source>
</evidence>
<keyword evidence="4 7" id="KW-0808">Transferase</keyword>
<gene>
    <name evidence="7" type="primary">rsmA</name>
    <name evidence="7" type="synonym">ksgA</name>
    <name evidence="10" type="ORF">ATC1_1338</name>
</gene>
<feature type="binding site" evidence="7 8">
    <location>
        <position position="27"/>
    </location>
    <ligand>
        <name>S-adenosyl-L-methionine</name>
        <dbReference type="ChEBI" id="CHEBI:59789"/>
    </ligand>
</feature>
<protein>
    <recommendedName>
        <fullName evidence="7">Ribosomal RNA small subunit methyltransferase A</fullName>
        <ecNumber evidence="7">2.1.1.182</ecNumber>
    </recommendedName>
    <alternativeName>
        <fullName evidence="7">16S rRNA (adenine(1518)-N(6)/adenine(1519)-N(6))-dimethyltransferase</fullName>
    </alternativeName>
    <alternativeName>
        <fullName evidence="7">16S rRNA dimethyladenosine transferase</fullName>
    </alternativeName>
    <alternativeName>
        <fullName evidence="7">16S rRNA dimethylase</fullName>
    </alternativeName>
    <alternativeName>
        <fullName evidence="7">S-adenosylmethionine-6-N', N'-adenosyl(rRNA) dimethyltransferase</fullName>
    </alternativeName>
</protein>
<evidence type="ECO:0000256" key="1">
    <source>
        <dbReference type="ARBA" id="ARBA00022490"/>
    </source>
</evidence>
<evidence type="ECO:0000256" key="3">
    <source>
        <dbReference type="ARBA" id="ARBA00022603"/>
    </source>
</evidence>
<dbReference type="SUPFAM" id="SSF53335">
    <property type="entry name" value="S-adenosyl-L-methionine-dependent methyltransferases"/>
    <property type="match status" value="1"/>
</dbReference>
<dbReference type="InterPro" id="IPR011530">
    <property type="entry name" value="rRNA_adenine_dimethylase"/>
</dbReference>
<comment type="catalytic activity">
    <reaction evidence="7">
        <text>adenosine(1518)/adenosine(1519) in 16S rRNA + 4 S-adenosyl-L-methionine = N(6)-dimethyladenosine(1518)/N(6)-dimethyladenosine(1519) in 16S rRNA + 4 S-adenosyl-L-homocysteine + 4 H(+)</text>
        <dbReference type="Rhea" id="RHEA:19609"/>
        <dbReference type="Rhea" id="RHEA-COMP:10232"/>
        <dbReference type="Rhea" id="RHEA-COMP:10233"/>
        <dbReference type="ChEBI" id="CHEBI:15378"/>
        <dbReference type="ChEBI" id="CHEBI:57856"/>
        <dbReference type="ChEBI" id="CHEBI:59789"/>
        <dbReference type="ChEBI" id="CHEBI:74411"/>
        <dbReference type="ChEBI" id="CHEBI:74493"/>
        <dbReference type="EC" id="2.1.1.182"/>
    </reaction>
</comment>
<dbReference type="AlphaFoldDB" id="A0A0S7BTG6"/>
<dbReference type="Gene3D" id="3.40.50.150">
    <property type="entry name" value="Vaccinia Virus protein VP39"/>
    <property type="match status" value="1"/>
</dbReference>
<comment type="function">
    <text evidence="7">Specifically dimethylates two adjacent adenosines (A1518 and A1519) in the loop of a conserved hairpin near the 3'-end of 16S rRNA in the 30S particle. May play a critical role in biogenesis of 30S subunits.</text>
</comment>
<dbReference type="PROSITE" id="PS51689">
    <property type="entry name" value="SAM_RNA_A_N6_MT"/>
    <property type="match status" value="1"/>
</dbReference>
<keyword evidence="2 7" id="KW-0698">rRNA processing</keyword>
<keyword evidence="11" id="KW-1185">Reference proteome</keyword>
<dbReference type="EC" id="2.1.1.182" evidence="7"/>
<evidence type="ECO:0000256" key="8">
    <source>
        <dbReference type="PROSITE-ProRule" id="PRU01026"/>
    </source>
</evidence>
<reference evidence="10" key="1">
    <citation type="journal article" date="2015" name="Genome Announc.">
        <title>Draft Genome Sequence of Anaerolineae Strain TC1, a Novel Isolate from a Methanogenic Wastewater Treatment System.</title>
        <authorList>
            <person name="Matsuura N."/>
            <person name="Tourlousse D.M."/>
            <person name="Sun L."/>
            <person name="Toyonaga M."/>
            <person name="Kuroda K."/>
            <person name="Ohashi A."/>
            <person name="Cruz R."/>
            <person name="Yamaguchi T."/>
            <person name="Sekiguchi Y."/>
        </authorList>
    </citation>
    <scope>NUCLEOTIDE SEQUENCE [LARGE SCALE GENOMIC DNA]</scope>
    <source>
        <strain evidence="10">TC1</strain>
    </source>
</reference>
<feature type="binding site" evidence="7 8">
    <location>
        <position position="29"/>
    </location>
    <ligand>
        <name>S-adenosyl-L-methionine</name>
        <dbReference type="ChEBI" id="CHEBI:59789"/>
    </ligand>
</feature>
<dbReference type="PANTHER" id="PTHR11727">
    <property type="entry name" value="DIMETHYLADENOSINE TRANSFERASE"/>
    <property type="match status" value="1"/>
</dbReference>
<keyword evidence="6 7" id="KW-0694">RNA-binding</keyword>
<dbReference type="Pfam" id="PF00398">
    <property type="entry name" value="RrnaAD"/>
    <property type="match status" value="1"/>
</dbReference>
<dbReference type="InterPro" id="IPR023165">
    <property type="entry name" value="rRNA_Ade_diMease-like_C"/>
</dbReference>